<keyword evidence="9" id="KW-1185">Reference proteome</keyword>
<dbReference type="STRING" id="4072.A0A2G3A6K7"/>
<proteinExistence type="inferred from homology"/>
<dbReference type="Pfam" id="PF00069">
    <property type="entry name" value="Pkinase"/>
    <property type="match status" value="1"/>
</dbReference>
<dbReference type="GO" id="GO:0004674">
    <property type="term" value="F:protein serine/threonine kinase activity"/>
    <property type="evidence" value="ECO:0007669"/>
    <property type="project" value="UniProtKB-KW"/>
</dbReference>
<keyword evidence="6" id="KW-0067">ATP-binding</keyword>
<dbReference type="GO" id="GO:0005524">
    <property type="term" value="F:ATP binding"/>
    <property type="evidence" value="ECO:0007669"/>
    <property type="project" value="UniProtKB-KW"/>
</dbReference>
<dbReference type="SUPFAM" id="SSF48371">
    <property type="entry name" value="ARM repeat"/>
    <property type="match status" value="1"/>
</dbReference>
<dbReference type="PROSITE" id="PS50011">
    <property type="entry name" value="PROTEIN_KINASE_DOM"/>
    <property type="match status" value="1"/>
</dbReference>
<evidence type="ECO:0000256" key="4">
    <source>
        <dbReference type="ARBA" id="ARBA00022741"/>
    </source>
</evidence>
<reference evidence="8 9" key="2">
    <citation type="journal article" date="2017" name="Genome Biol.">
        <title>New reference genome sequences of hot pepper reveal the massive evolution of plant disease-resistance genes by retroduplication.</title>
        <authorList>
            <person name="Kim S."/>
            <person name="Park J."/>
            <person name="Yeom S.I."/>
            <person name="Kim Y.M."/>
            <person name="Seo E."/>
            <person name="Kim K.T."/>
            <person name="Kim M.S."/>
            <person name="Lee J.M."/>
            <person name="Cheong K."/>
            <person name="Shin H.S."/>
            <person name="Kim S.B."/>
            <person name="Han K."/>
            <person name="Lee J."/>
            <person name="Park M."/>
            <person name="Lee H.A."/>
            <person name="Lee H.Y."/>
            <person name="Lee Y."/>
            <person name="Oh S."/>
            <person name="Lee J.H."/>
            <person name="Choi E."/>
            <person name="Choi E."/>
            <person name="Lee S.E."/>
            <person name="Jeon J."/>
            <person name="Kim H."/>
            <person name="Choi G."/>
            <person name="Song H."/>
            <person name="Lee J."/>
            <person name="Lee S.C."/>
            <person name="Kwon J.K."/>
            <person name="Lee H.Y."/>
            <person name="Koo N."/>
            <person name="Hong Y."/>
            <person name="Kim R.W."/>
            <person name="Kang W.H."/>
            <person name="Huh J.H."/>
            <person name="Kang B.C."/>
            <person name="Yang T.J."/>
            <person name="Lee Y.H."/>
            <person name="Bennetzen J.L."/>
            <person name="Choi D."/>
        </authorList>
    </citation>
    <scope>NUCLEOTIDE SEQUENCE [LARGE SCALE GENOMIC DNA]</scope>
    <source>
        <strain evidence="9">cv. CM334</strain>
    </source>
</reference>
<reference evidence="8 9" key="1">
    <citation type="journal article" date="2014" name="Nat. Genet.">
        <title>Genome sequence of the hot pepper provides insights into the evolution of pungency in Capsicum species.</title>
        <authorList>
            <person name="Kim S."/>
            <person name="Park M."/>
            <person name="Yeom S.I."/>
            <person name="Kim Y.M."/>
            <person name="Lee J.M."/>
            <person name="Lee H.A."/>
            <person name="Seo E."/>
            <person name="Choi J."/>
            <person name="Cheong K."/>
            <person name="Kim K.T."/>
            <person name="Jung K."/>
            <person name="Lee G.W."/>
            <person name="Oh S.K."/>
            <person name="Bae C."/>
            <person name="Kim S.B."/>
            <person name="Lee H.Y."/>
            <person name="Kim S.Y."/>
            <person name="Kim M.S."/>
            <person name="Kang B.C."/>
            <person name="Jo Y.D."/>
            <person name="Yang H.B."/>
            <person name="Jeong H.J."/>
            <person name="Kang W.H."/>
            <person name="Kwon J.K."/>
            <person name="Shin C."/>
            <person name="Lim J.Y."/>
            <person name="Park J.H."/>
            <person name="Huh J.H."/>
            <person name="Kim J.S."/>
            <person name="Kim B.D."/>
            <person name="Cohen O."/>
            <person name="Paran I."/>
            <person name="Suh M.C."/>
            <person name="Lee S.B."/>
            <person name="Kim Y.K."/>
            <person name="Shin Y."/>
            <person name="Noh S.J."/>
            <person name="Park J."/>
            <person name="Seo Y.S."/>
            <person name="Kwon S.Y."/>
            <person name="Kim H.A."/>
            <person name="Park J.M."/>
            <person name="Kim H.J."/>
            <person name="Choi S.B."/>
            <person name="Bosland P.W."/>
            <person name="Reeves G."/>
            <person name="Jo S.H."/>
            <person name="Lee B.W."/>
            <person name="Cho H.T."/>
            <person name="Choi H.S."/>
            <person name="Lee M.S."/>
            <person name="Yu Y."/>
            <person name="Do Choi Y."/>
            <person name="Park B.S."/>
            <person name="van Deynze A."/>
            <person name="Ashrafi H."/>
            <person name="Hill T."/>
            <person name="Kim W.T."/>
            <person name="Pai H.S."/>
            <person name="Ahn H.K."/>
            <person name="Yeam I."/>
            <person name="Giovannoni J.J."/>
            <person name="Rose J.K."/>
            <person name="Sorensen I."/>
            <person name="Lee S.J."/>
            <person name="Kim R.W."/>
            <person name="Choi I.Y."/>
            <person name="Choi B.S."/>
            <person name="Lim J.S."/>
            <person name="Lee Y.H."/>
            <person name="Choi D."/>
        </authorList>
    </citation>
    <scope>NUCLEOTIDE SEQUENCE [LARGE SCALE GENOMIC DNA]</scope>
    <source>
        <strain evidence="9">cv. CM334</strain>
    </source>
</reference>
<keyword evidence="3" id="KW-0808">Transferase</keyword>
<accession>A0A2G3A6K7</accession>
<dbReference type="PANTHER" id="PTHR24349">
    <property type="entry name" value="SERINE/THREONINE-PROTEIN KINASE"/>
    <property type="match status" value="1"/>
</dbReference>
<dbReference type="Proteomes" id="UP000222542">
    <property type="component" value="Unassembled WGS sequence"/>
</dbReference>
<dbReference type="InterPro" id="IPR011009">
    <property type="entry name" value="Kinase-like_dom_sf"/>
</dbReference>
<feature type="domain" description="Protein kinase" evidence="7">
    <location>
        <begin position="1"/>
        <end position="100"/>
    </location>
</feature>
<evidence type="ECO:0000256" key="5">
    <source>
        <dbReference type="ARBA" id="ARBA00022777"/>
    </source>
</evidence>
<evidence type="ECO:0000259" key="7">
    <source>
        <dbReference type="PROSITE" id="PS50011"/>
    </source>
</evidence>
<dbReference type="InterPro" id="IPR050205">
    <property type="entry name" value="CDPK_Ser/Thr_kinases"/>
</dbReference>
<sequence>MAPEVLRRNYGLEVDVWSAGVILLHFVMWCSPFLGSTETEERIAHAIVKGTIDFNRYPWPRVSDVAKDLVKGMLDANPYNRFTVEEVLASMAEIKLRVFLFWYQASLVEVKKDNGSEPVCLLSHVISFAMERVHVACLDSSRRGVTRLSLRMLDETLRPMLLILLPCIFRCVCHSHIAVRLAASRCITTMAKSMTLDVMDVVPM</sequence>
<dbReference type="Gramene" id="PHT89848">
    <property type="protein sequence ID" value="PHT89848"/>
    <property type="gene ID" value="T459_04961"/>
</dbReference>
<organism evidence="8 9">
    <name type="scientific">Capsicum annuum</name>
    <name type="common">Capsicum pepper</name>
    <dbReference type="NCBI Taxonomy" id="4072"/>
    <lineage>
        <taxon>Eukaryota</taxon>
        <taxon>Viridiplantae</taxon>
        <taxon>Streptophyta</taxon>
        <taxon>Embryophyta</taxon>
        <taxon>Tracheophyta</taxon>
        <taxon>Spermatophyta</taxon>
        <taxon>Magnoliopsida</taxon>
        <taxon>eudicotyledons</taxon>
        <taxon>Gunneridae</taxon>
        <taxon>Pentapetalae</taxon>
        <taxon>asterids</taxon>
        <taxon>lamiids</taxon>
        <taxon>Solanales</taxon>
        <taxon>Solanaceae</taxon>
        <taxon>Solanoideae</taxon>
        <taxon>Capsiceae</taxon>
        <taxon>Capsicum</taxon>
    </lineage>
</organism>
<evidence type="ECO:0000256" key="3">
    <source>
        <dbReference type="ARBA" id="ARBA00022679"/>
    </source>
</evidence>
<dbReference type="SUPFAM" id="SSF56112">
    <property type="entry name" value="Protein kinase-like (PK-like)"/>
    <property type="match status" value="1"/>
</dbReference>
<keyword evidence="5" id="KW-0418">Kinase</keyword>
<keyword evidence="2" id="KW-0723">Serine/threonine-protein kinase</keyword>
<evidence type="ECO:0000313" key="9">
    <source>
        <dbReference type="Proteomes" id="UP000222542"/>
    </source>
</evidence>
<dbReference type="InterPro" id="IPR000719">
    <property type="entry name" value="Prot_kinase_dom"/>
</dbReference>
<comment type="caution">
    <text evidence="8">The sequence shown here is derived from an EMBL/GenBank/DDBJ whole genome shotgun (WGS) entry which is preliminary data.</text>
</comment>
<protein>
    <recommendedName>
        <fullName evidence="7">Protein kinase domain-containing protein</fullName>
    </recommendedName>
</protein>
<evidence type="ECO:0000256" key="2">
    <source>
        <dbReference type="ARBA" id="ARBA00022527"/>
    </source>
</evidence>
<evidence type="ECO:0000313" key="8">
    <source>
        <dbReference type="EMBL" id="PHT89848.1"/>
    </source>
</evidence>
<dbReference type="AlphaFoldDB" id="A0A2G3A6K7"/>
<dbReference type="Gene3D" id="1.10.510.10">
    <property type="entry name" value="Transferase(Phosphotransferase) domain 1"/>
    <property type="match status" value="1"/>
</dbReference>
<comment type="similarity">
    <text evidence="1">Belongs to the protein kinase superfamily. CAMK Ser/Thr protein kinase family. CaMK subfamily.</text>
</comment>
<evidence type="ECO:0000256" key="1">
    <source>
        <dbReference type="ARBA" id="ARBA00005354"/>
    </source>
</evidence>
<name>A0A2G3A6K7_CAPAN</name>
<gene>
    <name evidence="8" type="ORF">T459_04961</name>
</gene>
<keyword evidence="4" id="KW-0547">Nucleotide-binding</keyword>
<dbReference type="InterPro" id="IPR016024">
    <property type="entry name" value="ARM-type_fold"/>
</dbReference>
<dbReference type="EMBL" id="AYRZ02000002">
    <property type="protein sequence ID" value="PHT89848.1"/>
    <property type="molecule type" value="Genomic_DNA"/>
</dbReference>
<evidence type="ECO:0000256" key="6">
    <source>
        <dbReference type="ARBA" id="ARBA00022840"/>
    </source>
</evidence>